<evidence type="ECO:0008006" key="5">
    <source>
        <dbReference type="Google" id="ProtNLM"/>
    </source>
</evidence>
<proteinExistence type="predicted"/>
<dbReference type="EMBL" id="FUXP01000008">
    <property type="protein sequence ID" value="SKA14490.1"/>
    <property type="molecule type" value="Genomic_DNA"/>
</dbReference>
<feature type="region of interest" description="Disordered" evidence="1">
    <location>
        <begin position="141"/>
        <end position="160"/>
    </location>
</feature>
<feature type="signal peptide" evidence="2">
    <location>
        <begin position="1"/>
        <end position="25"/>
    </location>
</feature>
<evidence type="ECO:0000313" key="3">
    <source>
        <dbReference type="EMBL" id="SKA14490.1"/>
    </source>
</evidence>
<dbReference type="Proteomes" id="UP000190061">
    <property type="component" value="Unassembled WGS sequence"/>
</dbReference>
<organism evidence="3 4">
    <name type="scientific">Lysobacter spongiicola DSM 21749</name>
    <dbReference type="NCBI Taxonomy" id="1122188"/>
    <lineage>
        <taxon>Bacteria</taxon>
        <taxon>Pseudomonadati</taxon>
        <taxon>Pseudomonadota</taxon>
        <taxon>Gammaproteobacteria</taxon>
        <taxon>Lysobacterales</taxon>
        <taxon>Lysobacteraceae</taxon>
        <taxon>Novilysobacter</taxon>
    </lineage>
</organism>
<accession>A0A1T4REN7</accession>
<dbReference type="STRING" id="1122188.SAMN02745674_02140"/>
<reference evidence="3 4" key="1">
    <citation type="submission" date="2017-02" db="EMBL/GenBank/DDBJ databases">
        <authorList>
            <person name="Peterson S.W."/>
        </authorList>
    </citation>
    <scope>NUCLEOTIDE SEQUENCE [LARGE SCALE GENOMIC DNA]</scope>
    <source>
        <strain evidence="3 4">DSM 21749</strain>
    </source>
</reference>
<keyword evidence="4" id="KW-1185">Reference proteome</keyword>
<evidence type="ECO:0000313" key="4">
    <source>
        <dbReference type="Proteomes" id="UP000190061"/>
    </source>
</evidence>
<sequence length="214" mass="22557">MPMPRSRPLLPLSLAVVLLTTPHFATPAGAEVRRCEAGDGTAVFTDQRCAAVGATAAATSTGGTGARLHRSGCARTVQDLMFEVSLAIDARDANHLASVYHWAGMSGRSANAVMDRLGRLVRRPLVDVVPVMAQPLARHAVLGDEPAPRSGPSDDQDSDAAALAAGATRYASHGGFDRRPPVGLRIVQTTDDGITPSETSFQLHEHFGCVWLRG</sequence>
<name>A0A1T4REN7_9GAMM</name>
<feature type="chain" id="PRO_5012888304" description="DUF4124 domain-containing protein" evidence="2">
    <location>
        <begin position="26"/>
        <end position="214"/>
    </location>
</feature>
<gene>
    <name evidence="3" type="ORF">SAMN02745674_02140</name>
</gene>
<keyword evidence="2" id="KW-0732">Signal</keyword>
<dbReference type="AlphaFoldDB" id="A0A1T4REN7"/>
<evidence type="ECO:0000256" key="1">
    <source>
        <dbReference type="SAM" id="MobiDB-lite"/>
    </source>
</evidence>
<protein>
    <recommendedName>
        <fullName evidence="5">DUF4124 domain-containing protein</fullName>
    </recommendedName>
</protein>
<evidence type="ECO:0000256" key="2">
    <source>
        <dbReference type="SAM" id="SignalP"/>
    </source>
</evidence>